<dbReference type="InterPro" id="IPR000014">
    <property type="entry name" value="PAS"/>
</dbReference>
<dbReference type="PROSITE" id="PS50113">
    <property type="entry name" value="PAC"/>
    <property type="match status" value="1"/>
</dbReference>
<dbReference type="SUPFAM" id="SSF55785">
    <property type="entry name" value="PYP-like sensor domain (PAS domain)"/>
    <property type="match status" value="1"/>
</dbReference>
<evidence type="ECO:0000313" key="7">
    <source>
        <dbReference type="Proteomes" id="UP001057134"/>
    </source>
</evidence>
<dbReference type="Pfam" id="PF08448">
    <property type="entry name" value="PAS_4"/>
    <property type="match status" value="1"/>
</dbReference>
<dbReference type="SMART" id="SM00283">
    <property type="entry name" value="MA"/>
    <property type="match status" value="1"/>
</dbReference>
<dbReference type="PROSITE" id="PS50112">
    <property type="entry name" value="PAS"/>
    <property type="match status" value="1"/>
</dbReference>
<feature type="domain" description="Methyl-accepting transducer" evidence="3">
    <location>
        <begin position="112"/>
        <end position="312"/>
    </location>
</feature>
<dbReference type="InterPro" id="IPR013656">
    <property type="entry name" value="PAS_4"/>
</dbReference>
<evidence type="ECO:0000259" key="3">
    <source>
        <dbReference type="PROSITE" id="PS50111"/>
    </source>
</evidence>
<evidence type="ECO:0000259" key="5">
    <source>
        <dbReference type="PROSITE" id="PS50113"/>
    </source>
</evidence>
<keyword evidence="1 2" id="KW-0807">Transducer</keyword>
<dbReference type="PROSITE" id="PS50111">
    <property type="entry name" value="CHEMOTAXIS_TRANSDUC_2"/>
    <property type="match status" value="1"/>
</dbReference>
<dbReference type="EMBL" id="CP027059">
    <property type="protein sequence ID" value="UQZ86368.1"/>
    <property type="molecule type" value="Genomic_DNA"/>
</dbReference>
<dbReference type="InterPro" id="IPR035965">
    <property type="entry name" value="PAS-like_dom_sf"/>
</dbReference>
<dbReference type="InterPro" id="IPR001610">
    <property type="entry name" value="PAC"/>
</dbReference>
<reference evidence="6" key="1">
    <citation type="submission" date="2018-02" db="EMBL/GenBank/DDBJ databases">
        <authorList>
            <person name="Kim S.-K."/>
            <person name="Jung H.-I."/>
            <person name="Lee S.-W."/>
        </authorList>
    </citation>
    <scope>NUCLEOTIDE SEQUENCE</scope>
    <source>
        <strain evidence="6">SK3146</strain>
    </source>
</reference>
<reference evidence="6" key="2">
    <citation type="journal article" date="2021" name="J Anim Sci Technol">
        <title>Complete genome sequence of Paenibacillus konkukensis sp. nov. SK3146 as a potential probiotic strain.</title>
        <authorList>
            <person name="Jung H.I."/>
            <person name="Park S."/>
            <person name="Niu K.M."/>
            <person name="Lee S.W."/>
            <person name="Kothari D."/>
            <person name="Yi K.J."/>
            <person name="Kim S.K."/>
        </authorList>
    </citation>
    <scope>NUCLEOTIDE SEQUENCE</scope>
    <source>
        <strain evidence="6">SK3146</strain>
    </source>
</reference>
<dbReference type="NCBIfam" id="TIGR00229">
    <property type="entry name" value="sensory_box"/>
    <property type="match status" value="1"/>
</dbReference>
<dbReference type="SMART" id="SM00086">
    <property type="entry name" value="PAC"/>
    <property type="match status" value="1"/>
</dbReference>
<protein>
    <submittedName>
        <fullName evidence="6">Biofilm dispersion protein BdlA</fullName>
    </submittedName>
</protein>
<feature type="domain" description="PAS" evidence="4">
    <location>
        <begin position="29"/>
        <end position="58"/>
    </location>
</feature>
<gene>
    <name evidence="6" type="primary">bdlA</name>
    <name evidence="6" type="ORF">SK3146_05661</name>
</gene>
<evidence type="ECO:0000313" key="6">
    <source>
        <dbReference type="EMBL" id="UQZ86368.1"/>
    </source>
</evidence>
<dbReference type="Pfam" id="PF00015">
    <property type="entry name" value="MCPsignal"/>
    <property type="match status" value="1"/>
</dbReference>
<dbReference type="SUPFAM" id="SSF58104">
    <property type="entry name" value="Methyl-accepting chemotaxis protein (MCP) signaling domain"/>
    <property type="match status" value="1"/>
</dbReference>
<dbReference type="InterPro" id="IPR004089">
    <property type="entry name" value="MCPsignal_dom"/>
</dbReference>
<keyword evidence="7" id="KW-1185">Reference proteome</keyword>
<dbReference type="Proteomes" id="UP001057134">
    <property type="component" value="Chromosome"/>
</dbReference>
<evidence type="ECO:0000259" key="4">
    <source>
        <dbReference type="PROSITE" id="PS50112"/>
    </source>
</evidence>
<dbReference type="PANTHER" id="PTHR32089:SF112">
    <property type="entry name" value="LYSOZYME-LIKE PROTEIN-RELATED"/>
    <property type="match status" value="1"/>
</dbReference>
<name>A0ABY4RXU9_9BACL</name>
<evidence type="ECO:0000256" key="1">
    <source>
        <dbReference type="ARBA" id="ARBA00023224"/>
    </source>
</evidence>
<organism evidence="6 7">
    <name type="scientific">Paenibacillus konkukensis</name>
    <dbReference type="NCBI Taxonomy" id="2020716"/>
    <lineage>
        <taxon>Bacteria</taxon>
        <taxon>Bacillati</taxon>
        <taxon>Bacillota</taxon>
        <taxon>Bacilli</taxon>
        <taxon>Bacillales</taxon>
        <taxon>Paenibacillaceae</taxon>
        <taxon>Paenibacillus</taxon>
    </lineage>
</organism>
<dbReference type="Gene3D" id="3.30.450.20">
    <property type="entry name" value="PAS domain"/>
    <property type="match status" value="1"/>
</dbReference>
<sequence>MADNINVYESTQVLEAGAVLAALERSLAMIEFDRHGNVLWANESFARTMGYCAEELPGAHHRQFCTKSFANSPEYGALWDRLRRGEKFQEKVERIAKDGHIVWLEATYMPVQDKSGAISAVLKVATDITVREETGARVTGELQEMAAELYRRAEAGLGRSRQLSSAVEETVGGYERQLHDLRDLEQQAQAVRSIVKTIQDFASQTNLLALNAAIEAAHAAEYGRGFGVVASEVKKLALQVQEAAGEIQTDLEGISDQVARVSGGIRDSRQAIIKSLEQNKLAAEAFVEIGEAAGQLDERANDLRGMMSQGNV</sequence>
<dbReference type="Gene3D" id="1.10.287.950">
    <property type="entry name" value="Methyl-accepting chemotaxis protein"/>
    <property type="match status" value="1"/>
</dbReference>
<feature type="domain" description="PAC" evidence="5">
    <location>
        <begin position="86"/>
        <end position="140"/>
    </location>
</feature>
<dbReference type="InterPro" id="IPR000700">
    <property type="entry name" value="PAS-assoc_C"/>
</dbReference>
<accession>A0ABY4RXU9</accession>
<dbReference type="PANTHER" id="PTHR32089">
    <property type="entry name" value="METHYL-ACCEPTING CHEMOTAXIS PROTEIN MCPB"/>
    <property type="match status" value="1"/>
</dbReference>
<dbReference type="CDD" id="cd00130">
    <property type="entry name" value="PAS"/>
    <property type="match status" value="1"/>
</dbReference>
<evidence type="ECO:0000256" key="2">
    <source>
        <dbReference type="PROSITE-ProRule" id="PRU00284"/>
    </source>
</evidence>
<proteinExistence type="predicted"/>